<keyword evidence="1" id="KW-0812">Transmembrane</keyword>
<dbReference type="PANTHER" id="PTHR32063">
    <property type="match status" value="1"/>
</dbReference>
<dbReference type="GO" id="GO:0042910">
    <property type="term" value="F:xenobiotic transmembrane transporter activity"/>
    <property type="evidence" value="ECO:0007669"/>
    <property type="project" value="TreeGrafter"/>
</dbReference>
<dbReference type="PRINTS" id="PR00702">
    <property type="entry name" value="ACRIFLAVINRP"/>
</dbReference>
<dbReference type="Gene3D" id="3.30.70.1320">
    <property type="entry name" value="Multidrug efflux transporter AcrB pore domain like"/>
    <property type="match status" value="1"/>
</dbReference>
<feature type="transmembrane region" description="Helical" evidence="1">
    <location>
        <begin position="7"/>
        <end position="27"/>
    </location>
</feature>
<dbReference type="InterPro" id="IPR027463">
    <property type="entry name" value="AcrB_DN_DC_subdom"/>
</dbReference>
<dbReference type="RefSeq" id="WP_289269199.1">
    <property type="nucleotide sequence ID" value="NZ_OX365700.1"/>
</dbReference>
<feature type="transmembrane region" description="Helical" evidence="1">
    <location>
        <begin position="1008"/>
        <end position="1027"/>
    </location>
</feature>
<dbReference type="Gene3D" id="3.30.2090.10">
    <property type="entry name" value="Multidrug efflux transporter AcrB TolC docking domain, DN and DC subdomains"/>
    <property type="match status" value="2"/>
</dbReference>
<accession>A0AA86T6C8</accession>
<keyword evidence="1" id="KW-1133">Transmembrane helix</keyword>
<feature type="transmembrane region" description="Helical" evidence="1">
    <location>
        <begin position="525"/>
        <end position="542"/>
    </location>
</feature>
<dbReference type="SUPFAM" id="SSF82693">
    <property type="entry name" value="Multidrug efflux transporter AcrB pore domain, PN1, PN2, PC1 and PC2 subdomains"/>
    <property type="match status" value="2"/>
</dbReference>
<keyword evidence="1" id="KW-0472">Membrane</keyword>
<dbReference type="Pfam" id="PF00873">
    <property type="entry name" value="ACR_tran"/>
    <property type="match status" value="1"/>
</dbReference>
<evidence type="ECO:0000313" key="2">
    <source>
        <dbReference type="EMBL" id="CAI4032476.1"/>
    </source>
</evidence>
<feature type="transmembrane region" description="Helical" evidence="1">
    <location>
        <begin position="961"/>
        <end position="980"/>
    </location>
</feature>
<dbReference type="PANTHER" id="PTHR32063:SF8">
    <property type="entry name" value="CATION EFFLUX PROTEIN"/>
    <property type="match status" value="1"/>
</dbReference>
<evidence type="ECO:0000313" key="3">
    <source>
        <dbReference type="Proteomes" id="UP001179121"/>
    </source>
</evidence>
<feature type="transmembrane region" description="Helical" evidence="1">
    <location>
        <begin position="357"/>
        <end position="376"/>
    </location>
</feature>
<dbReference type="EMBL" id="OX365700">
    <property type="protein sequence ID" value="CAI4032476.1"/>
    <property type="molecule type" value="Genomic_DNA"/>
</dbReference>
<dbReference type="Gene3D" id="1.20.1640.10">
    <property type="entry name" value="Multidrug efflux transporter AcrB transmembrane domain"/>
    <property type="match status" value="2"/>
</dbReference>
<dbReference type="Gene3D" id="3.30.70.1430">
    <property type="entry name" value="Multidrug efflux transporter AcrB pore domain"/>
    <property type="match status" value="2"/>
</dbReference>
<dbReference type="KEGG" id="nti:DNFV4_02906"/>
<reference evidence="2" key="1">
    <citation type="submission" date="2022-10" db="EMBL/GenBank/DDBJ databases">
        <authorList>
            <person name="Koch H."/>
        </authorList>
    </citation>
    <scope>NUCLEOTIDE SEQUENCE</scope>
    <source>
        <strain evidence="2">DNF</strain>
    </source>
</reference>
<feature type="transmembrane region" description="Helical" evidence="1">
    <location>
        <begin position="933"/>
        <end position="955"/>
    </location>
</feature>
<name>A0AA86T6C8_9BACT</name>
<feature type="transmembrane region" description="Helical" evidence="1">
    <location>
        <begin position="454"/>
        <end position="473"/>
    </location>
</feature>
<sequence length="1077" mass="115789">MIKGALNNPYAVVAISLIVMILGMVSYQNMVVDIFPEINLPVVAVATFYKGMGPSEIEGAITLRLEQIFLQASYVEHIESRSLPGVSLIKVYFQPSYDVNAAIAEITSLTYSALRYLPQGVFPPIIVKFGAASMPIGLLTVSSETLGEKEVRDLAYFGVRPQLANVPGVFVAPSFGGTVRQISVFLDRERMVARGISTQEIVGAVNAQSLLLPAGNVKIGQFDYNVYTNSMIKLIQDMNEIPVKVVNGVPVSLKDVGAAVDSTMVQSNVVRINGRRAVYLPIMKQAGANTIQVIDGIQAALPKLIGLPKDLSVKLIFDQSLYIRQSIRTLEHEGLLGGGLACLMVFLFLGSLGYTFIVALAIPISILAAFVLLYFSGHTVNLMTLGGLALVIGTLLDDNIVVLENVHRHLEMGKSAWQAALDGAGEVALPMLVAMTSTLIVYLPIFFFTGIVKFLFVPLAVAVAFTMVAAYVASMTVAPVAMATSLKPHQPHEGQAPSGRLFDRLFDRLTRAYETLLRACLRRKLGLVLAVTFLLIGSLLLTPRLATEFFPKVDAGQFVLSIAAPEGTRVENTEALVARVEQIIKDIVPPNELDQVVANIGLPQGWMVLFTPVIGPHQAFLVVSLARGHGTRTEEIVVRLRERLNRELPGLKVAFQTGGIISDVINFGLPAPIDIKVSGLNLQQVAQAATAIRNAVSGVPGTADVQVRQGMDYPELRLEIDRQKAAYVGLTERQVVTDLSTALSSNLQLSPGYWIDPKSNNAYFVVAQYPEQTLTRFEDFLDTPLIGAKIDRPAAVSTVARLDRGSALSLQQTAFAQVPAVLQPSHTDAAPVLLRDLVTVKRQTGPETVDHYNLQRSMDVLVSVLGNDLGRTARLVEHALAGVSLPGDVLTSLKGEVDAMRAALTGFGGVLPLAIVLIYLVMVGLFRSYLDPLVIMLAVPLGFIGVIGMLLATHTSVNVESLIGALMMIGIVVSNSVLLVDFANRQMRAGIPLEEAVVLAGRLRMRPILMTSLATILGLAPMALGLGEGSEANVPLARAVIGGLLVSTVMTLFFIPVMHAIVRRKGANGPQPQGEQT</sequence>
<feature type="transmembrane region" description="Helical" evidence="1">
    <location>
        <begin position="902"/>
        <end position="926"/>
    </location>
</feature>
<evidence type="ECO:0000256" key="1">
    <source>
        <dbReference type="SAM" id="Phobius"/>
    </source>
</evidence>
<feature type="transmembrane region" description="Helical" evidence="1">
    <location>
        <begin position="427"/>
        <end position="448"/>
    </location>
</feature>
<keyword evidence="3" id="KW-1185">Reference proteome</keyword>
<gene>
    <name evidence="2" type="ORF">DNFV4_02906</name>
</gene>
<dbReference type="Proteomes" id="UP001179121">
    <property type="component" value="Chromosome"/>
</dbReference>
<proteinExistence type="predicted"/>
<dbReference type="SUPFAM" id="SSF82714">
    <property type="entry name" value="Multidrug efflux transporter AcrB TolC docking domain, DN and DC subdomains"/>
    <property type="match status" value="2"/>
</dbReference>
<feature type="transmembrane region" description="Helical" evidence="1">
    <location>
        <begin position="1039"/>
        <end position="1062"/>
    </location>
</feature>
<dbReference type="InterPro" id="IPR001036">
    <property type="entry name" value="Acrflvin-R"/>
</dbReference>
<organism evidence="2 3">
    <name type="scientific">Nitrospira tepida</name>
    <dbReference type="NCBI Taxonomy" id="2973512"/>
    <lineage>
        <taxon>Bacteria</taxon>
        <taxon>Pseudomonadati</taxon>
        <taxon>Nitrospirota</taxon>
        <taxon>Nitrospiria</taxon>
        <taxon>Nitrospirales</taxon>
        <taxon>Nitrospiraceae</taxon>
        <taxon>Nitrospira</taxon>
    </lineage>
</organism>
<dbReference type="GO" id="GO:0005886">
    <property type="term" value="C:plasma membrane"/>
    <property type="evidence" value="ECO:0007669"/>
    <property type="project" value="TreeGrafter"/>
</dbReference>
<dbReference type="Gene3D" id="3.30.70.1440">
    <property type="entry name" value="Multidrug efflux transporter AcrB pore domain"/>
    <property type="match status" value="1"/>
</dbReference>
<dbReference type="SUPFAM" id="SSF82866">
    <property type="entry name" value="Multidrug efflux transporter AcrB transmembrane domain"/>
    <property type="match status" value="2"/>
</dbReference>
<dbReference type="AlphaFoldDB" id="A0AA86T6C8"/>
<protein>
    <submittedName>
        <fullName evidence="2">RND-type permease AcrB</fullName>
    </submittedName>
</protein>